<dbReference type="InterPro" id="IPR002525">
    <property type="entry name" value="Transp_IS110-like_N"/>
</dbReference>
<protein>
    <submittedName>
        <fullName evidence="2">Transposase</fullName>
    </submittedName>
</protein>
<dbReference type="PANTHER" id="PTHR33055">
    <property type="entry name" value="TRANSPOSASE FOR INSERTION SEQUENCE ELEMENT IS1111A"/>
    <property type="match status" value="1"/>
</dbReference>
<evidence type="ECO:0000313" key="2">
    <source>
        <dbReference type="EMBL" id="TWG28146.1"/>
    </source>
</evidence>
<dbReference type="Pfam" id="PF01548">
    <property type="entry name" value="DEDD_Tnp_IS110"/>
    <property type="match status" value="1"/>
</dbReference>
<comment type="caution">
    <text evidence="2">The sequence shown here is derived from an EMBL/GenBank/DDBJ whole genome shotgun (WGS) entry which is preliminary data.</text>
</comment>
<reference evidence="2 3" key="1">
    <citation type="submission" date="2019-06" db="EMBL/GenBank/DDBJ databases">
        <title>Sequencing the genomes of 1000 actinobacteria strains.</title>
        <authorList>
            <person name="Klenk H.-P."/>
        </authorList>
    </citation>
    <scope>NUCLEOTIDE SEQUENCE [LARGE SCALE GENOMIC DNA]</scope>
    <source>
        <strain evidence="2 3">DSM 102131</strain>
    </source>
</reference>
<dbReference type="Proteomes" id="UP000319927">
    <property type="component" value="Unassembled WGS sequence"/>
</dbReference>
<dbReference type="GO" id="GO:0006313">
    <property type="term" value="P:DNA transposition"/>
    <property type="evidence" value="ECO:0007669"/>
    <property type="project" value="InterPro"/>
</dbReference>
<sequence>MTSTSTLASAQVVIAIDPHKASWTAVAVDARLQPLASIRVAVNRDGYRQLRRFSRRWPDAVWAIEGAAGLGAPLTTRLAVDGVEAVNVPAKLARRVRLLSAGHGRKTDEADALSVGIAVLTATRLNTAVIDEAIAALRALTEHRDDLVRARTQTVNRMHALLAQLVPPVCRAG</sequence>
<dbReference type="EMBL" id="VIXA01000001">
    <property type="protein sequence ID" value="TWG28146.1"/>
    <property type="molecule type" value="Genomic_DNA"/>
</dbReference>
<evidence type="ECO:0000313" key="3">
    <source>
        <dbReference type="Proteomes" id="UP000319927"/>
    </source>
</evidence>
<dbReference type="GO" id="GO:0004803">
    <property type="term" value="F:transposase activity"/>
    <property type="evidence" value="ECO:0007669"/>
    <property type="project" value="InterPro"/>
</dbReference>
<feature type="domain" description="Transposase IS110-like N-terminal" evidence="1">
    <location>
        <begin position="15"/>
        <end position="167"/>
    </location>
</feature>
<dbReference type="InterPro" id="IPR047650">
    <property type="entry name" value="Transpos_IS110"/>
</dbReference>
<proteinExistence type="predicted"/>
<organism evidence="2 3">
    <name type="scientific">Micromonospora palomenae</name>
    <dbReference type="NCBI Taxonomy" id="1461247"/>
    <lineage>
        <taxon>Bacteria</taxon>
        <taxon>Bacillati</taxon>
        <taxon>Actinomycetota</taxon>
        <taxon>Actinomycetes</taxon>
        <taxon>Micromonosporales</taxon>
        <taxon>Micromonosporaceae</taxon>
        <taxon>Micromonospora</taxon>
    </lineage>
</organism>
<keyword evidence="3" id="KW-1185">Reference proteome</keyword>
<dbReference type="GO" id="GO:0003677">
    <property type="term" value="F:DNA binding"/>
    <property type="evidence" value="ECO:0007669"/>
    <property type="project" value="InterPro"/>
</dbReference>
<dbReference type="RefSeq" id="WP_211364350.1">
    <property type="nucleotide sequence ID" value="NZ_VIXA01000001.1"/>
</dbReference>
<gene>
    <name evidence="2" type="ORF">FHX75_111297</name>
</gene>
<name>A0A561WW96_9ACTN</name>
<evidence type="ECO:0000259" key="1">
    <source>
        <dbReference type="Pfam" id="PF01548"/>
    </source>
</evidence>
<dbReference type="AlphaFoldDB" id="A0A561WW96"/>
<accession>A0A561WW96</accession>
<dbReference type="PANTHER" id="PTHR33055:SF16">
    <property type="entry name" value="TRANSPOSASE FOR INSERTION SEQUENCE ELEMENT IS1547"/>
    <property type="match status" value="1"/>
</dbReference>